<comment type="similarity">
    <text evidence="2">Belongs to the peptidase S54 family.</text>
</comment>
<dbReference type="SUPFAM" id="SSF144091">
    <property type="entry name" value="Rhomboid-like"/>
    <property type="match status" value="1"/>
</dbReference>
<feature type="domain" description="DUF6576" evidence="9">
    <location>
        <begin position="250"/>
        <end position="282"/>
    </location>
</feature>
<comment type="subcellular location">
    <subcellularLocation>
        <location evidence="1">Membrane</location>
        <topology evidence="1">Multi-pass membrane protein</topology>
    </subcellularLocation>
</comment>
<dbReference type="Gene3D" id="1.20.1540.10">
    <property type="entry name" value="Rhomboid-like"/>
    <property type="match status" value="1"/>
</dbReference>
<dbReference type="GO" id="GO:0006508">
    <property type="term" value="P:proteolysis"/>
    <property type="evidence" value="ECO:0007669"/>
    <property type="project" value="UniProtKB-KW"/>
</dbReference>
<feature type="transmembrane region" description="Helical" evidence="7">
    <location>
        <begin position="165"/>
        <end position="186"/>
    </location>
</feature>
<evidence type="ECO:0000256" key="5">
    <source>
        <dbReference type="ARBA" id="ARBA00022989"/>
    </source>
</evidence>
<evidence type="ECO:0000313" key="11">
    <source>
        <dbReference type="Proteomes" id="UP001598019"/>
    </source>
</evidence>
<dbReference type="InterPro" id="IPR035952">
    <property type="entry name" value="Rhomboid-like_sf"/>
</dbReference>
<feature type="transmembrane region" description="Helical" evidence="7">
    <location>
        <begin position="140"/>
        <end position="158"/>
    </location>
</feature>
<dbReference type="Pfam" id="PF01694">
    <property type="entry name" value="Rhomboid"/>
    <property type="match status" value="1"/>
</dbReference>
<dbReference type="PANTHER" id="PTHR43731:SF14">
    <property type="entry name" value="PRESENILIN-ASSOCIATED RHOMBOID-LIKE PROTEIN, MITOCHONDRIAL"/>
    <property type="match status" value="1"/>
</dbReference>
<feature type="domain" description="Peptidase S54 rhomboid" evidence="8">
    <location>
        <begin position="69"/>
        <end position="212"/>
    </location>
</feature>
<evidence type="ECO:0000259" key="9">
    <source>
        <dbReference type="Pfam" id="PF20216"/>
    </source>
</evidence>
<gene>
    <name evidence="10" type="ORF">SKC37_05735</name>
</gene>
<evidence type="ECO:0000259" key="8">
    <source>
        <dbReference type="Pfam" id="PF01694"/>
    </source>
</evidence>
<feature type="transmembrane region" description="Helical" evidence="7">
    <location>
        <begin position="111"/>
        <end position="134"/>
    </location>
</feature>
<keyword evidence="4 10" id="KW-0378">Hydrolase</keyword>
<protein>
    <submittedName>
        <fullName evidence="10">Rhomboid family intramembrane serine protease</fullName>
        <ecNumber evidence="10">3.4.21.105</ecNumber>
    </submittedName>
</protein>
<feature type="transmembrane region" description="Helical" evidence="7">
    <location>
        <begin position="76"/>
        <end position="99"/>
    </location>
</feature>
<keyword evidence="10" id="KW-0645">Protease</keyword>
<organism evidence="10 11">
    <name type="scientific">Aquirufa esocilacus</name>
    <dbReference type="NCBI Taxonomy" id="3096513"/>
    <lineage>
        <taxon>Bacteria</taxon>
        <taxon>Pseudomonadati</taxon>
        <taxon>Bacteroidota</taxon>
        <taxon>Cytophagia</taxon>
        <taxon>Cytophagales</taxon>
        <taxon>Flectobacillaceae</taxon>
        <taxon>Aquirufa</taxon>
    </lineage>
</organism>
<evidence type="ECO:0000256" key="7">
    <source>
        <dbReference type="SAM" id="Phobius"/>
    </source>
</evidence>
<dbReference type="RefSeq" id="WP_377980574.1">
    <property type="nucleotide sequence ID" value="NZ_JBBKXX010000002.1"/>
</dbReference>
<evidence type="ECO:0000256" key="3">
    <source>
        <dbReference type="ARBA" id="ARBA00022692"/>
    </source>
</evidence>
<dbReference type="Pfam" id="PF20216">
    <property type="entry name" value="DUF6576"/>
    <property type="match status" value="1"/>
</dbReference>
<dbReference type="InterPro" id="IPR022764">
    <property type="entry name" value="Peptidase_S54_rhomboid_dom"/>
</dbReference>
<feature type="transmembrane region" description="Helical" evidence="7">
    <location>
        <begin position="20"/>
        <end position="40"/>
    </location>
</feature>
<feature type="transmembrane region" description="Helical" evidence="7">
    <location>
        <begin position="198"/>
        <end position="218"/>
    </location>
</feature>
<dbReference type="EC" id="3.4.21.105" evidence="10"/>
<evidence type="ECO:0000256" key="4">
    <source>
        <dbReference type="ARBA" id="ARBA00022801"/>
    </source>
</evidence>
<dbReference type="InterPro" id="IPR046483">
    <property type="entry name" value="DUF6576"/>
</dbReference>
<sequence>MRSISTDIKNIIQQPGQGLLKIIIANGVIFIPVMIAQVGLEIAGRSNLFKAGIAQVSLPSSLSLLIQRPWSLITNFFIHFDVFHLVFNMLFLYFFGTIIQDFIGNRRLVKLYFYGALAGSAAFLLVMNTVSFFISKGPTFLNGASAGVFAVVVAAATIRPNYQVHLLLLGPVRIKYISAFYILWSFIETTGSNAGGNIAHLGGAILGFIIAKNFLAAYRPQAIFEIKIKEFAQAVHQKVQPRKEPETVPEEELNAILDKISQSGYDSLSDYEQKRLFKASQKND</sequence>
<keyword evidence="3 7" id="KW-0812">Transmembrane</keyword>
<keyword evidence="6 7" id="KW-0472">Membrane</keyword>
<dbReference type="PANTHER" id="PTHR43731">
    <property type="entry name" value="RHOMBOID PROTEASE"/>
    <property type="match status" value="1"/>
</dbReference>
<evidence type="ECO:0000256" key="6">
    <source>
        <dbReference type="ARBA" id="ARBA00023136"/>
    </source>
</evidence>
<dbReference type="EMBL" id="JBBKXX010000002">
    <property type="protein sequence ID" value="MFD3408147.1"/>
    <property type="molecule type" value="Genomic_DNA"/>
</dbReference>
<accession>A0ABW6DN06</accession>
<reference evidence="10 11" key="1">
    <citation type="submission" date="2024-03" db="EMBL/GenBank/DDBJ databases">
        <title>Aquirufa genome sequencing.</title>
        <authorList>
            <person name="Pitt A."/>
            <person name="Hahn M.W."/>
        </authorList>
    </citation>
    <scope>NUCLEOTIDE SEQUENCE [LARGE SCALE GENOMIC DNA]</scope>
    <source>
        <strain evidence="10 11">HETE-83D</strain>
    </source>
</reference>
<dbReference type="InterPro" id="IPR050925">
    <property type="entry name" value="Rhomboid_protease_S54"/>
</dbReference>
<evidence type="ECO:0000313" key="10">
    <source>
        <dbReference type="EMBL" id="MFD3408147.1"/>
    </source>
</evidence>
<name>A0ABW6DN06_9BACT</name>
<dbReference type="Proteomes" id="UP001598019">
    <property type="component" value="Unassembled WGS sequence"/>
</dbReference>
<evidence type="ECO:0000256" key="1">
    <source>
        <dbReference type="ARBA" id="ARBA00004141"/>
    </source>
</evidence>
<dbReference type="GO" id="GO:0008233">
    <property type="term" value="F:peptidase activity"/>
    <property type="evidence" value="ECO:0007669"/>
    <property type="project" value="UniProtKB-KW"/>
</dbReference>
<evidence type="ECO:0000256" key="2">
    <source>
        <dbReference type="ARBA" id="ARBA00009045"/>
    </source>
</evidence>
<proteinExistence type="inferred from homology"/>
<keyword evidence="11" id="KW-1185">Reference proteome</keyword>
<comment type="caution">
    <text evidence="10">The sequence shown here is derived from an EMBL/GenBank/DDBJ whole genome shotgun (WGS) entry which is preliminary data.</text>
</comment>
<keyword evidence="5 7" id="KW-1133">Transmembrane helix</keyword>